<keyword evidence="3" id="KW-1185">Reference proteome</keyword>
<comment type="caution">
    <text evidence="2">The sequence shown here is derived from an EMBL/GenBank/DDBJ whole genome shotgun (WGS) entry which is preliminary data.</text>
</comment>
<feature type="region of interest" description="Disordered" evidence="1">
    <location>
        <begin position="70"/>
        <end position="96"/>
    </location>
</feature>
<dbReference type="EMBL" id="BRXZ01002410">
    <property type="protein sequence ID" value="GMH61488.1"/>
    <property type="molecule type" value="Genomic_DNA"/>
</dbReference>
<evidence type="ECO:0000313" key="2">
    <source>
        <dbReference type="EMBL" id="GMH61488.1"/>
    </source>
</evidence>
<organism evidence="2 3">
    <name type="scientific">Triparma retinervis</name>
    <dbReference type="NCBI Taxonomy" id="2557542"/>
    <lineage>
        <taxon>Eukaryota</taxon>
        <taxon>Sar</taxon>
        <taxon>Stramenopiles</taxon>
        <taxon>Ochrophyta</taxon>
        <taxon>Bolidophyceae</taxon>
        <taxon>Parmales</taxon>
        <taxon>Triparmaceae</taxon>
        <taxon>Triparma</taxon>
    </lineage>
</organism>
<accession>A0A9W7E0K0</accession>
<name>A0A9W7E0K0_9STRA</name>
<protein>
    <submittedName>
        <fullName evidence="2">Uncharacterized protein</fullName>
    </submittedName>
</protein>
<evidence type="ECO:0000313" key="3">
    <source>
        <dbReference type="Proteomes" id="UP001165082"/>
    </source>
</evidence>
<feature type="compositionally biased region" description="Basic residues" evidence="1">
    <location>
        <begin position="76"/>
        <end position="96"/>
    </location>
</feature>
<gene>
    <name evidence="2" type="ORF">TrRE_jg8943</name>
</gene>
<evidence type="ECO:0000256" key="1">
    <source>
        <dbReference type="SAM" id="MobiDB-lite"/>
    </source>
</evidence>
<proteinExistence type="predicted"/>
<sequence length="96" mass="10296">MKALTNLATLSCRSWSLSSPHIQVLSVSGPVAPTLNGSLYGLATKLPDLKSSSNPGSVAALQYLSAAESRECMPPTRRKRGEQCKTRKRRGLGKPE</sequence>
<dbReference type="Proteomes" id="UP001165082">
    <property type="component" value="Unassembled WGS sequence"/>
</dbReference>
<reference evidence="2" key="1">
    <citation type="submission" date="2022-07" db="EMBL/GenBank/DDBJ databases">
        <title>Genome analysis of Parmales, a sister group of diatoms, reveals the evolutionary specialization of diatoms from phago-mixotrophs to photoautotrophs.</title>
        <authorList>
            <person name="Ban H."/>
            <person name="Sato S."/>
            <person name="Yoshikawa S."/>
            <person name="Kazumasa Y."/>
            <person name="Nakamura Y."/>
            <person name="Ichinomiya M."/>
            <person name="Saitoh K."/>
            <person name="Sato N."/>
            <person name="Blanc-Mathieu R."/>
            <person name="Endo H."/>
            <person name="Kuwata A."/>
            <person name="Ogata H."/>
        </authorList>
    </citation>
    <scope>NUCLEOTIDE SEQUENCE</scope>
</reference>
<dbReference type="AlphaFoldDB" id="A0A9W7E0K0"/>